<feature type="domain" description="THIF-type NAD/FAD binding fold" evidence="1">
    <location>
        <begin position="80"/>
        <end position="307"/>
    </location>
</feature>
<organism evidence="2 3">
    <name type="scientific">Slackia equolifaciens</name>
    <dbReference type="NCBI Taxonomy" id="498718"/>
    <lineage>
        <taxon>Bacteria</taxon>
        <taxon>Bacillati</taxon>
        <taxon>Actinomycetota</taxon>
        <taxon>Coriobacteriia</taxon>
        <taxon>Eggerthellales</taxon>
        <taxon>Eggerthellaceae</taxon>
        <taxon>Slackia</taxon>
    </lineage>
</organism>
<dbReference type="SUPFAM" id="SSF69572">
    <property type="entry name" value="Activating enzymes of the ubiquitin-like proteins"/>
    <property type="match status" value="1"/>
</dbReference>
<reference evidence="2" key="1">
    <citation type="journal article" date="2021" name="PeerJ">
        <title>Extensive microbial diversity within the chicken gut microbiome revealed by metagenomics and culture.</title>
        <authorList>
            <person name="Gilroy R."/>
            <person name="Ravi A."/>
            <person name="Getino M."/>
            <person name="Pursley I."/>
            <person name="Horton D.L."/>
            <person name="Alikhan N.F."/>
            <person name="Baker D."/>
            <person name="Gharbi K."/>
            <person name="Hall N."/>
            <person name="Watson M."/>
            <person name="Adriaenssens E.M."/>
            <person name="Foster-Nyarko E."/>
            <person name="Jarju S."/>
            <person name="Secka A."/>
            <person name="Antonio M."/>
            <person name="Oren A."/>
            <person name="Chaudhuri R.R."/>
            <person name="La Ragione R."/>
            <person name="Hildebrand F."/>
            <person name="Pallen M.J."/>
        </authorList>
    </citation>
    <scope>NUCLEOTIDE SEQUENCE</scope>
    <source>
        <strain evidence="2">ChiGjej6B6-11269</strain>
    </source>
</reference>
<evidence type="ECO:0000259" key="1">
    <source>
        <dbReference type="Pfam" id="PF00899"/>
    </source>
</evidence>
<evidence type="ECO:0000313" key="3">
    <source>
        <dbReference type="Proteomes" id="UP000786989"/>
    </source>
</evidence>
<evidence type="ECO:0000313" key="2">
    <source>
        <dbReference type="EMBL" id="HJF64648.1"/>
    </source>
</evidence>
<dbReference type="PANTHER" id="PTHR43267">
    <property type="entry name" value="TRNA THREONYLCARBAMOYLADENOSINE DEHYDRATASE"/>
    <property type="match status" value="1"/>
</dbReference>
<dbReference type="InterPro" id="IPR045886">
    <property type="entry name" value="ThiF/MoeB/HesA"/>
</dbReference>
<gene>
    <name evidence="2" type="ORF">K8U77_00830</name>
</gene>
<dbReference type="EMBL" id="DYWI01000016">
    <property type="protein sequence ID" value="HJF64648.1"/>
    <property type="molecule type" value="Genomic_DNA"/>
</dbReference>
<dbReference type="AlphaFoldDB" id="A0A9D2UV67"/>
<dbReference type="InterPro" id="IPR000594">
    <property type="entry name" value="ThiF_NAD_FAD-bd"/>
</dbReference>
<dbReference type="GO" id="GO:0061504">
    <property type="term" value="P:cyclic threonylcarbamoyladenosine biosynthetic process"/>
    <property type="evidence" value="ECO:0007669"/>
    <property type="project" value="TreeGrafter"/>
</dbReference>
<dbReference type="Pfam" id="PF00899">
    <property type="entry name" value="ThiF"/>
    <property type="match status" value="1"/>
</dbReference>
<reference evidence="2" key="2">
    <citation type="submission" date="2021-09" db="EMBL/GenBank/DDBJ databases">
        <authorList>
            <person name="Gilroy R."/>
        </authorList>
    </citation>
    <scope>NUCLEOTIDE SEQUENCE</scope>
    <source>
        <strain evidence="2">ChiGjej6B6-11269</strain>
    </source>
</reference>
<dbReference type="GO" id="GO:0061503">
    <property type="term" value="F:tRNA threonylcarbamoyladenosine dehydratase"/>
    <property type="evidence" value="ECO:0007669"/>
    <property type="project" value="TreeGrafter"/>
</dbReference>
<proteinExistence type="predicted"/>
<dbReference type="CDD" id="cd00755">
    <property type="entry name" value="YgdL_like"/>
    <property type="match status" value="1"/>
</dbReference>
<protein>
    <submittedName>
        <fullName evidence="2">tRNA threonylcarbamoyladenosine dehydratase</fullName>
    </submittedName>
</protein>
<accession>A0A9D2UV67</accession>
<dbReference type="PANTHER" id="PTHR43267:SF1">
    <property type="entry name" value="TRNA THREONYLCARBAMOYLADENOSINE DEHYDRATASE"/>
    <property type="match status" value="1"/>
</dbReference>
<dbReference type="Gene3D" id="3.40.50.720">
    <property type="entry name" value="NAD(P)-binding Rossmann-like Domain"/>
    <property type="match status" value="1"/>
</dbReference>
<dbReference type="Proteomes" id="UP000786989">
    <property type="component" value="Unassembled WGS sequence"/>
</dbReference>
<name>A0A9D2UV67_9ACTN</name>
<comment type="caution">
    <text evidence="2">The sequence shown here is derived from an EMBL/GenBank/DDBJ whole genome shotgun (WGS) entry which is preliminary data.</text>
</comment>
<sequence>MAESTNAGFAREGSFDSGVACSGVAAADSASSDSAGFGLAGPDSASLDPASLDLASPNLGVSDPASPDPVDGFFSRLERIMGREGLDRLAGSTVMVLGVGGVGSNCIEALARGGVGHLVIVDHDVVQESNINRQAIAFMSTLGRPKVEVMRDMVADINPQAKVTALRRFVLAQDVPVLFEEFAERLDYVVDAIDTVSAKLAIAQYADERNIRLISSMGAANKLRPECLRVADVFDTVNCPLSRIMRKEARKRGIKRLKVLYSCEQPVKVATREGAERRERSNLGTASFMPPIMGQMIAGQVIRELAGLE</sequence>
<dbReference type="InterPro" id="IPR035985">
    <property type="entry name" value="Ubiquitin-activating_enz"/>
</dbReference>
<dbReference type="GO" id="GO:0008641">
    <property type="term" value="F:ubiquitin-like modifier activating enzyme activity"/>
    <property type="evidence" value="ECO:0007669"/>
    <property type="project" value="InterPro"/>
</dbReference>